<dbReference type="EMBL" id="OUUZ01000015">
    <property type="protein sequence ID" value="SPQ25189.1"/>
    <property type="molecule type" value="Genomic_DNA"/>
</dbReference>
<accession>A0A446BRV2</accession>
<feature type="compositionally biased region" description="Acidic residues" evidence="1">
    <location>
        <begin position="122"/>
        <end position="137"/>
    </location>
</feature>
<feature type="region of interest" description="Disordered" evidence="1">
    <location>
        <begin position="334"/>
        <end position="368"/>
    </location>
</feature>
<name>A0A446BRV2_9PEZI</name>
<feature type="compositionally biased region" description="Pro residues" evidence="1">
    <location>
        <begin position="424"/>
        <end position="435"/>
    </location>
</feature>
<feature type="compositionally biased region" description="Low complexity" evidence="1">
    <location>
        <begin position="1"/>
        <end position="10"/>
    </location>
</feature>
<feature type="region of interest" description="Disordered" evidence="1">
    <location>
        <begin position="381"/>
        <end position="442"/>
    </location>
</feature>
<feature type="compositionally biased region" description="Acidic residues" evidence="1">
    <location>
        <begin position="11"/>
        <end position="21"/>
    </location>
</feature>
<evidence type="ECO:0000313" key="3">
    <source>
        <dbReference type="Proteomes" id="UP000289323"/>
    </source>
</evidence>
<feature type="compositionally biased region" description="Low complexity" evidence="1">
    <location>
        <begin position="22"/>
        <end position="58"/>
    </location>
</feature>
<feature type="region of interest" description="Disordered" evidence="1">
    <location>
        <begin position="1"/>
        <end position="78"/>
    </location>
</feature>
<proteinExistence type="predicted"/>
<feature type="compositionally biased region" description="Low complexity" evidence="1">
    <location>
        <begin position="391"/>
        <end position="409"/>
    </location>
</feature>
<dbReference type="Proteomes" id="UP000289323">
    <property type="component" value="Unassembled WGS sequence"/>
</dbReference>
<evidence type="ECO:0000313" key="2">
    <source>
        <dbReference type="EMBL" id="SPQ25189.1"/>
    </source>
</evidence>
<gene>
    <name evidence="2" type="ORF">TT172_LOCUS7608</name>
</gene>
<feature type="compositionally biased region" description="Low complexity" evidence="1">
    <location>
        <begin position="184"/>
        <end position="203"/>
    </location>
</feature>
<evidence type="ECO:0000256" key="1">
    <source>
        <dbReference type="SAM" id="MobiDB-lite"/>
    </source>
</evidence>
<protein>
    <submittedName>
        <fullName evidence="2">Ec3f75af-c5bd-43bf-a871-62e6bff16ce3</fullName>
    </submittedName>
</protein>
<sequence>MSSSSPSSSSGDDDDDNDNDDAAATAATAAPEPAVTTATTATNESAAPSEAPAGEAPGVLGDDPIAIARPPSVRPQDPVLAAEVTEILARRREQSAGVRFADDVDWIEPAPRRRARSTRRDEDEDEYEDVDDGDISPDEILRAGGDNGGCAERPACECAEGAKGAKGQDDGRPCPRAQHGSRGATYPPTAAAAPSAGNAAQTKPKPRQRKKPTDDSEQSGEEAAKPAPKRRSFPWKPELDEHGKPIPVVRRKRFLDENGKPILTKTPGTPRGFWVSPQARMRSTEGEEMTRTEFDLAYPMSTRRWLPGGRIGGGRYEIIATGVVWSFVVEPSDYQQQEPPQSSQPAATRPLLPAPTLSAPESSSSAAPTAHNLARPIIGLSPVIGLDDPTEQPATQTPRPPTTTGSTRPNAPTHPALPAQPIGQPAPPPPQPAQPSSPRTAARVAFLDERCRERGIKTRAQFASDAEFLDWLGPRLEMLLVQLGPLDGTPGQDDEGH</sequence>
<feature type="region of interest" description="Disordered" evidence="1">
    <location>
        <begin position="91"/>
        <end position="253"/>
    </location>
</feature>
<reference evidence="2 3" key="1">
    <citation type="submission" date="2018-04" db="EMBL/GenBank/DDBJ databases">
        <authorList>
            <person name="Huttner S."/>
            <person name="Dainat J."/>
        </authorList>
    </citation>
    <scope>NUCLEOTIDE SEQUENCE [LARGE SCALE GENOMIC DNA]</scope>
</reference>
<dbReference type="AlphaFoldDB" id="A0A446BRV2"/>
<organism evidence="2 3">
    <name type="scientific">Thermothielavioides terrestris</name>
    <dbReference type="NCBI Taxonomy" id="2587410"/>
    <lineage>
        <taxon>Eukaryota</taxon>
        <taxon>Fungi</taxon>
        <taxon>Dikarya</taxon>
        <taxon>Ascomycota</taxon>
        <taxon>Pezizomycotina</taxon>
        <taxon>Sordariomycetes</taxon>
        <taxon>Sordariomycetidae</taxon>
        <taxon>Sordariales</taxon>
        <taxon>Chaetomiaceae</taxon>
        <taxon>Thermothielavioides</taxon>
    </lineage>
</organism>